<gene>
    <name evidence="3" type="ORF">N0V84_010964</name>
</gene>
<accession>A0A9W8TF97</accession>
<sequence length="68" mass="7539">MASETDKTRLETSQELTGSENNDNAVSKPSFDSGSRDAVKAVTHSVSWITYQVIIYLVYAVIPSRARF</sequence>
<keyword evidence="2" id="KW-0812">Transmembrane</keyword>
<proteinExistence type="predicted"/>
<feature type="transmembrane region" description="Helical" evidence="2">
    <location>
        <begin position="41"/>
        <end position="62"/>
    </location>
</feature>
<dbReference type="AlphaFoldDB" id="A0A9W8TF97"/>
<reference evidence="3" key="1">
    <citation type="submission" date="2022-10" db="EMBL/GenBank/DDBJ databases">
        <title>Tapping the CABI collections for fungal endophytes: first genome assemblies for Collariella, Neodidymelliopsis, Ascochyta clinopodiicola, Didymella pomorum, Didymosphaeria variabile, Neocosmospora piperis and Neocucurbitaria cava.</title>
        <authorList>
            <person name="Hill R."/>
        </authorList>
    </citation>
    <scope>NUCLEOTIDE SEQUENCE</scope>
    <source>
        <strain evidence="3">IMI 366586</strain>
    </source>
</reference>
<evidence type="ECO:0000313" key="3">
    <source>
        <dbReference type="EMBL" id="KAJ4310432.1"/>
    </source>
</evidence>
<feature type="compositionally biased region" description="Basic and acidic residues" evidence="1">
    <location>
        <begin position="1"/>
        <end position="12"/>
    </location>
</feature>
<evidence type="ECO:0000313" key="4">
    <source>
        <dbReference type="Proteomes" id="UP001140502"/>
    </source>
</evidence>
<keyword evidence="2" id="KW-0472">Membrane</keyword>
<name>A0A9W8TF97_9HYPO</name>
<comment type="caution">
    <text evidence="3">The sequence shown here is derived from an EMBL/GenBank/DDBJ whole genome shotgun (WGS) entry which is preliminary data.</text>
</comment>
<dbReference type="EMBL" id="JAPEUR010000378">
    <property type="protein sequence ID" value="KAJ4310432.1"/>
    <property type="molecule type" value="Genomic_DNA"/>
</dbReference>
<feature type="region of interest" description="Disordered" evidence="1">
    <location>
        <begin position="1"/>
        <end position="35"/>
    </location>
</feature>
<evidence type="ECO:0000256" key="2">
    <source>
        <dbReference type="SAM" id="Phobius"/>
    </source>
</evidence>
<evidence type="ECO:0000256" key="1">
    <source>
        <dbReference type="SAM" id="MobiDB-lite"/>
    </source>
</evidence>
<organism evidence="3 4">
    <name type="scientific">Fusarium piperis</name>
    <dbReference type="NCBI Taxonomy" id="1435070"/>
    <lineage>
        <taxon>Eukaryota</taxon>
        <taxon>Fungi</taxon>
        <taxon>Dikarya</taxon>
        <taxon>Ascomycota</taxon>
        <taxon>Pezizomycotina</taxon>
        <taxon>Sordariomycetes</taxon>
        <taxon>Hypocreomycetidae</taxon>
        <taxon>Hypocreales</taxon>
        <taxon>Nectriaceae</taxon>
        <taxon>Fusarium</taxon>
        <taxon>Fusarium solani species complex</taxon>
    </lineage>
</organism>
<feature type="compositionally biased region" description="Polar residues" evidence="1">
    <location>
        <begin position="13"/>
        <end position="33"/>
    </location>
</feature>
<keyword evidence="4" id="KW-1185">Reference proteome</keyword>
<dbReference type="Proteomes" id="UP001140502">
    <property type="component" value="Unassembled WGS sequence"/>
</dbReference>
<keyword evidence="2" id="KW-1133">Transmembrane helix</keyword>
<protein>
    <submittedName>
        <fullName evidence="3">Uncharacterized protein</fullName>
    </submittedName>
</protein>